<dbReference type="InterPro" id="IPR013783">
    <property type="entry name" value="Ig-like_fold"/>
</dbReference>
<sequence length="914" mass="102293">MGIKVLYKSTLTILLFLVFLGSVSATHNRAGEIIYTQISDLTIRATIITYTKTSSIDADRDSLLLFWGDGTSQQVYRSNGFGEELQGDIKRNEYIADHTYPGRGTYTMGFTDPNRVANILNVNAPNSIEIPFYVETTFTFLNPQFQGSNSSVQLLSEPIDFGCVGEKFVHNPNAFDVDGDSISYEFVIPQEGEDVDVPKYKFPDEIVAGPFNQISLDPITGNFEWISPQVVGEYNIAIRINEYRGGVLIGSVIRDMQIFVSDCENSPPEIESIEEICVVAGEFLEIPISISDPDVGQQVRVSATGGPFEMEISPAIISLEEDYVDSPTEVVFQWQTECDHISETYYQIVIKAVDNFFVNQNSGLAALKTIRIKVVGPAPQNLSTETFPEEIKLTWDSPYECEFAENDYFQGFSVWRKLKSTQFEIDTCTPGLEDRGYQKIEFITKEKEGDKYFYFDDDVMKGNTYCYRVLSEFARLSSQGFPFNPVSSLPSNESCGILIRDIPLLTEVSVVETDAVNGAIDVSWIRPKLPDLDTLLFPGPYTYQLYRGRGINAQDFELIPDATFTSTFFDSDIDTSYTDMSLNTSAEPYSYRVDFLTGPQQVFYGSSSVASSVFLGATSNDNLIDLIWLENTPWENYNYTIFEVDPNTGSLDSITDVTTFSYRVQGLENGEEFCYVVRSEGTYGIPGIIDPLYNFSQEVCEIPKDSLAPCIPDLIVMNLCDDEDLIGPNGEFVNRLLWTEPSEGCLLDSDLESFNIYFSNDSVEFELIANVSGDAEFTYDDLLDNSVSGCYAITSIDSSGNESKLSSIVCSANCPLYELPNVFTPNGDNANDLFVPRDNRFVSEVDMKIYNRWGELVFQTSDPEINWDGTNFKGKELAEGVYYYKCDVIESSVDGSQERSIGILSGSITIIRSR</sequence>
<dbReference type="EMBL" id="BSOH01000027">
    <property type="protein sequence ID" value="GLR19459.1"/>
    <property type="molecule type" value="Genomic_DNA"/>
</dbReference>
<proteinExistence type="predicted"/>
<reference evidence="1" key="1">
    <citation type="journal article" date="2014" name="Int. J. Syst. Evol. Microbiol.">
        <title>Complete genome sequence of Corynebacterium casei LMG S-19264T (=DSM 44701T), isolated from a smear-ripened cheese.</title>
        <authorList>
            <consortium name="US DOE Joint Genome Institute (JGI-PGF)"/>
            <person name="Walter F."/>
            <person name="Albersmeier A."/>
            <person name="Kalinowski J."/>
            <person name="Ruckert C."/>
        </authorList>
    </citation>
    <scope>NUCLEOTIDE SEQUENCE</scope>
    <source>
        <strain evidence="1">NBRC 108769</strain>
    </source>
</reference>
<dbReference type="Gene3D" id="2.60.40.10">
    <property type="entry name" value="Immunoglobulins"/>
    <property type="match status" value="1"/>
</dbReference>
<dbReference type="AlphaFoldDB" id="A0AA37STR9"/>
<dbReference type="NCBIfam" id="TIGR04131">
    <property type="entry name" value="Bac_Flav_CTERM"/>
    <property type="match status" value="1"/>
</dbReference>
<name>A0AA37STR9_9BACT</name>
<evidence type="ECO:0000313" key="2">
    <source>
        <dbReference type="Proteomes" id="UP001156666"/>
    </source>
</evidence>
<reference evidence="1" key="2">
    <citation type="submission" date="2023-01" db="EMBL/GenBank/DDBJ databases">
        <title>Draft genome sequence of Portibacter lacus strain NBRC 108769.</title>
        <authorList>
            <person name="Sun Q."/>
            <person name="Mori K."/>
        </authorList>
    </citation>
    <scope>NUCLEOTIDE SEQUENCE</scope>
    <source>
        <strain evidence="1">NBRC 108769</strain>
    </source>
</reference>
<dbReference type="RefSeq" id="WP_235291844.1">
    <property type="nucleotide sequence ID" value="NZ_BSOH01000027.1"/>
</dbReference>
<accession>A0AA37STR9</accession>
<evidence type="ECO:0000313" key="1">
    <source>
        <dbReference type="EMBL" id="GLR19459.1"/>
    </source>
</evidence>
<comment type="caution">
    <text evidence="1">The sequence shown here is derived from an EMBL/GenBank/DDBJ whole genome shotgun (WGS) entry which is preliminary data.</text>
</comment>
<dbReference type="Proteomes" id="UP001156666">
    <property type="component" value="Unassembled WGS sequence"/>
</dbReference>
<evidence type="ECO:0008006" key="3">
    <source>
        <dbReference type="Google" id="ProtNLM"/>
    </source>
</evidence>
<keyword evidence="2" id="KW-1185">Reference proteome</keyword>
<dbReference type="InterPro" id="IPR026341">
    <property type="entry name" value="T9SS_type_B"/>
</dbReference>
<protein>
    <recommendedName>
        <fullName evidence="3">Gliding motility-associated C-terminal domain-containing protein</fullName>
    </recommendedName>
</protein>
<dbReference type="Pfam" id="PF13585">
    <property type="entry name" value="CHU_C"/>
    <property type="match status" value="1"/>
</dbReference>
<gene>
    <name evidence="1" type="ORF">GCM10007940_40750</name>
</gene>
<organism evidence="1 2">
    <name type="scientific">Portibacter lacus</name>
    <dbReference type="NCBI Taxonomy" id="1099794"/>
    <lineage>
        <taxon>Bacteria</taxon>
        <taxon>Pseudomonadati</taxon>
        <taxon>Bacteroidota</taxon>
        <taxon>Saprospiria</taxon>
        <taxon>Saprospirales</taxon>
        <taxon>Haliscomenobacteraceae</taxon>
        <taxon>Portibacter</taxon>
    </lineage>
</organism>